<gene>
    <name evidence="2" type="ORF">EXJ73_17095</name>
</gene>
<keyword evidence="3" id="KW-1185">Reference proteome</keyword>
<accession>A0A9X4R6C5</accession>
<comment type="caution">
    <text evidence="2">The sequence shown here is derived from an EMBL/GenBank/DDBJ whole genome shotgun (WGS) entry which is preliminary data.</text>
</comment>
<name>A0A9X4R6C5_9BURK</name>
<organism evidence="2 3">
    <name type="scientific">Pelomonas aquatica</name>
    <dbReference type="NCBI Taxonomy" id="431058"/>
    <lineage>
        <taxon>Bacteria</taxon>
        <taxon>Pseudomonadati</taxon>
        <taxon>Pseudomonadota</taxon>
        <taxon>Betaproteobacteria</taxon>
        <taxon>Burkholderiales</taxon>
        <taxon>Sphaerotilaceae</taxon>
        <taxon>Roseateles</taxon>
    </lineage>
</organism>
<dbReference type="RefSeq" id="WP_268153621.1">
    <property type="nucleotide sequence ID" value="NZ_JAPPUW010000025.1"/>
</dbReference>
<sequence>MFVSHPEYEFPIPPALEEPGSQHWRMMELSLHAPWFLLSVEVVDPDVPDLGITRTLCIAWEYDLADVLRPLDADRVKGIVCMMPAWQSPTGQWWSREIREVWVYSSPGGKHVVLADIAGEKFDCGLIPEHVGDIEMELLLRVDPKPAGRGPNRRAHRAARHGKKSS</sequence>
<evidence type="ECO:0000313" key="2">
    <source>
        <dbReference type="EMBL" id="MDG0864179.1"/>
    </source>
</evidence>
<evidence type="ECO:0000256" key="1">
    <source>
        <dbReference type="SAM" id="MobiDB-lite"/>
    </source>
</evidence>
<dbReference type="AlphaFoldDB" id="A0A9X4R6C5"/>
<protein>
    <submittedName>
        <fullName evidence="2">Uncharacterized protein</fullName>
    </submittedName>
</protein>
<proteinExistence type="predicted"/>
<evidence type="ECO:0000313" key="3">
    <source>
        <dbReference type="Proteomes" id="UP001152766"/>
    </source>
</evidence>
<feature type="region of interest" description="Disordered" evidence="1">
    <location>
        <begin position="145"/>
        <end position="166"/>
    </location>
</feature>
<dbReference type="EMBL" id="SGUG01000028">
    <property type="protein sequence ID" value="MDG0864179.1"/>
    <property type="molecule type" value="Genomic_DNA"/>
</dbReference>
<reference evidence="2" key="1">
    <citation type="submission" date="2019-02" db="EMBL/GenBank/DDBJ databases">
        <title>Draft genome of the type strain Pelomonas aquatica CCUG 52575T.</title>
        <authorList>
            <person name="Gomila M."/>
            <person name="Lalucat J."/>
        </authorList>
    </citation>
    <scope>NUCLEOTIDE SEQUENCE</scope>
    <source>
        <strain evidence="2">CCUG 52575</strain>
    </source>
</reference>
<feature type="compositionally biased region" description="Basic residues" evidence="1">
    <location>
        <begin position="151"/>
        <end position="166"/>
    </location>
</feature>
<dbReference type="Proteomes" id="UP001152766">
    <property type="component" value="Unassembled WGS sequence"/>
</dbReference>